<dbReference type="InterPro" id="IPR011009">
    <property type="entry name" value="Kinase-like_dom_sf"/>
</dbReference>
<dbReference type="EMBL" id="BNJF01000004">
    <property type="protein sequence ID" value="GHO48800.1"/>
    <property type="molecule type" value="Genomic_DNA"/>
</dbReference>
<evidence type="ECO:0000313" key="11">
    <source>
        <dbReference type="EMBL" id="GHO48800.1"/>
    </source>
</evidence>
<name>A0A8J3MXP3_9CHLR</name>
<dbReference type="Gene3D" id="1.25.40.10">
    <property type="entry name" value="Tetratricopeptide repeat domain"/>
    <property type="match status" value="2"/>
</dbReference>
<dbReference type="SUPFAM" id="SSF56112">
    <property type="entry name" value="Protein kinase-like (PK-like)"/>
    <property type="match status" value="1"/>
</dbReference>
<dbReference type="PANTHER" id="PTHR24363:SF0">
    <property type="entry name" value="SERINE_THREONINE KINASE LIKE DOMAIN CONTAINING 1"/>
    <property type="match status" value="1"/>
</dbReference>
<evidence type="ECO:0000256" key="2">
    <source>
        <dbReference type="ARBA" id="ARBA00022527"/>
    </source>
</evidence>
<dbReference type="PANTHER" id="PTHR24363">
    <property type="entry name" value="SERINE/THREONINE PROTEIN KINASE"/>
    <property type="match status" value="1"/>
</dbReference>
<reference evidence="11" key="1">
    <citation type="submission" date="2020-10" db="EMBL/GenBank/DDBJ databases">
        <title>Taxonomic study of unclassified bacteria belonging to the class Ktedonobacteria.</title>
        <authorList>
            <person name="Yabe S."/>
            <person name="Wang C.M."/>
            <person name="Zheng Y."/>
            <person name="Sakai Y."/>
            <person name="Cavaletti L."/>
            <person name="Monciardini P."/>
            <person name="Donadio S."/>
        </authorList>
    </citation>
    <scope>NUCLEOTIDE SEQUENCE</scope>
    <source>
        <strain evidence="11">SOSP1-1</strain>
    </source>
</reference>
<comment type="catalytic activity">
    <reaction evidence="7">
        <text>L-threonyl-[protein] + ATP = O-phospho-L-threonyl-[protein] + ADP + H(+)</text>
        <dbReference type="Rhea" id="RHEA:46608"/>
        <dbReference type="Rhea" id="RHEA-COMP:11060"/>
        <dbReference type="Rhea" id="RHEA-COMP:11605"/>
        <dbReference type="ChEBI" id="CHEBI:15378"/>
        <dbReference type="ChEBI" id="CHEBI:30013"/>
        <dbReference type="ChEBI" id="CHEBI:30616"/>
        <dbReference type="ChEBI" id="CHEBI:61977"/>
        <dbReference type="ChEBI" id="CHEBI:456216"/>
        <dbReference type="EC" id="2.7.11.1"/>
    </reaction>
</comment>
<proteinExistence type="predicted"/>
<dbReference type="SUPFAM" id="SSF48452">
    <property type="entry name" value="TPR-like"/>
    <property type="match status" value="1"/>
</dbReference>
<organism evidence="11 12">
    <name type="scientific">Ktedonospora formicarum</name>
    <dbReference type="NCBI Taxonomy" id="2778364"/>
    <lineage>
        <taxon>Bacteria</taxon>
        <taxon>Bacillati</taxon>
        <taxon>Chloroflexota</taxon>
        <taxon>Ktedonobacteria</taxon>
        <taxon>Ktedonobacterales</taxon>
        <taxon>Ktedonobacteraceae</taxon>
        <taxon>Ktedonospora</taxon>
    </lineage>
</organism>
<sequence>MQRGALLNGKYSVLKEIGAGGMGAVYLAEDVVLKRRVVIKALLSDDDPDLVAQSVKEREFLAAIKHASIVSIYDFIAIGSKGYIVMEYVQGKTLDEILTERHGPLPVPEAIEYIQGVLSAFSYLAKLGLVYCDFKPQNVMIEELKDGSNIVKLIDLGTVIKYEPHPQDVYGTHGFYAPEAVKSPSPQTDLYSICRTLGYLVSLMDLANPIFGMPSVEHYPVFHEHAALYRLLVKGTHSKPSQRFQNAEELGEQLSGVLRQIVGGQPGVPVGSKLFVPGILTTTGKLGLRGEAALDEHDRAIDLLRYGDQALRGGNYVSACSFYRQATKINQRSIDAHLRLAEAYIDQGEYSLALAEVTMGQRIAPGHWKLSWYTGRLLEAQNRYADAAAQYRELISDLPGELPPQQALARVHSHMQDHRTAVDLYMNVLKADPGNTDATLGATDSLIHLSRWHDAAQLLSNVNEAAARYVDAQLLLIDLYLCHMQPLEAQNVLQAAEIIIVLDGRTEDSRYYLARADVYRVAWQLAKKHAFPSGTAIAGVRECTMNALGNAAEKSYQEYLRRQSNPPQREQIIRSKMEVAPWRFW</sequence>
<keyword evidence="5" id="KW-0418">Kinase</keyword>
<dbReference type="PROSITE" id="PS50011">
    <property type="entry name" value="PROTEIN_KINASE_DOM"/>
    <property type="match status" value="1"/>
</dbReference>
<dbReference type="InterPro" id="IPR019734">
    <property type="entry name" value="TPR_rpt"/>
</dbReference>
<dbReference type="EC" id="2.7.11.1" evidence="1"/>
<evidence type="ECO:0000259" key="10">
    <source>
        <dbReference type="PROSITE" id="PS50011"/>
    </source>
</evidence>
<comment type="catalytic activity">
    <reaction evidence="8">
        <text>L-seryl-[protein] + ATP = O-phospho-L-seryl-[protein] + ADP + H(+)</text>
        <dbReference type="Rhea" id="RHEA:17989"/>
        <dbReference type="Rhea" id="RHEA-COMP:9863"/>
        <dbReference type="Rhea" id="RHEA-COMP:11604"/>
        <dbReference type="ChEBI" id="CHEBI:15378"/>
        <dbReference type="ChEBI" id="CHEBI:29999"/>
        <dbReference type="ChEBI" id="CHEBI:30616"/>
        <dbReference type="ChEBI" id="CHEBI:83421"/>
        <dbReference type="ChEBI" id="CHEBI:456216"/>
        <dbReference type="EC" id="2.7.11.1"/>
    </reaction>
</comment>
<evidence type="ECO:0000256" key="6">
    <source>
        <dbReference type="ARBA" id="ARBA00022840"/>
    </source>
</evidence>
<feature type="domain" description="Protein kinase" evidence="10">
    <location>
        <begin position="11"/>
        <end position="279"/>
    </location>
</feature>
<dbReference type="SMART" id="SM00028">
    <property type="entry name" value="TPR"/>
    <property type="match status" value="3"/>
</dbReference>
<dbReference type="InterPro" id="IPR000719">
    <property type="entry name" value="Prot_kinase_dom"/>
</dbReference>
<dbReference type="Pfam" id="PF16918">
    <property type="entry name" value="PknG_TPR"/>
    <property type="match status" value="1"/>
</dbReference>
<keyword evidence="12" id="KW-1185">Reference proteome</keyword>
<keyword evidence="6 9" id="KW-0067">ATP-binding</keyword>
<keyword evidence="3" id="KW-0808">Transferase</keyword>
<accession>A0A8J3MXP3</accession>
<dbReference type="Pfam" id="PF00069">
    <property type="entry name" value="Pkinase"/>
    <property type="match status" value="1"/>
</dbReference>
<dbReference type="InterPro" id="IPR008271">
    <property type="entry name" value="Ser/Thr_kinase_AS"/>
</dbReference>
<evidence type="ECO:0000256" key="1">
    <source>
        <dbReference type="ARBA" id="ARBA00012513"/>
    </source>
</evidence>
<comment type="caution">
    <text evidence="11">The sequence shown here is derived from an EMBL/GenBank/DDBJ whole genome shotgun (WGS) entry which is preliminary data.</text>
</comment>
<gene>
    <name evidence="11" type="ORF">KSX_69630</name>
</gene>
<dbReference type="GO" id="GO:0005524">
    <property type="term" value="F:ATP binding"/>
    <property type="evidence" value="ECO:0007669"/>
    <property type="project" value="UniProtKB-UniRule"/>
</dbReference>
<evidence type="ECO:0000256" key="5">
    <source>
        <dbReference type="ARBA" id="ARBA00022777"/>
    </source>
</evidence>
<dbReference type="InterPro" id="IPR011990">
    <property type="entry name" value="TPR-like_helical_dom_sf"/>
</dbReference>
<dbReference type="AlphaFoldDB" id="A0A8J3MXP3"/>
<dbReference type="GO" id="GO:0004674">
    <property type="term" value="F:protein serine/threonine kinase activity"/>
    <property type="evidence" value="ECO:0007669"/>
    <property type="project" value="UniProtKB-KW"/>
</dbReference>
<dbReference type="PROSITE" id="PS00108">
    <property type="entry name" value="PROTEIN_KINASE_ST"/>
    <property type="match status" value="1"/>
</dbReference>
<evidence type="ECO:0000256" key="4">
    <source>
        <dbReference type="ARBA" id="ARBA00022741"/>
    </source>
</evidence>
<evidence type="ECO:0000313" key="12">
    <source>
        <dbReference type="Proteomes" id="UP000612362"/>
    </source>
</evidence>
<evidence type="ECO:0000256" key="7">
    <source>
        <dbReference type="ARBA" id="ARBA00047899"/>
    </source>
</evidence>
<dbReference type="Proteomes" id="UP000612362">
    <property type="component" value="Unassembled WGS sequence"/>
</dbReference>
<dbReference type="CDD" id="cd14014">
    <property type="entry name" value="STKc_PknB_like"/>
    <property type="match status" value="1"/>
</dbReference>
<feature type="binding site" evidence="9">
    <location>
        <position position="40"/>
    </location>
    <ligand>
        <name>ATP</name>
        <dbReference type="ChEBI" id="CHEBI:30616"/>
    </ligand>
</feature>
<evidence type="ECO:0000256" key="9">
    <source>
        <dbReference type="PROSITE-ProRule" id="PRU10141"/>
    </source>
</evidence>
<protein>
    <recommendedName>
        <fullName evidence="1">non-specific serine/threonine protein kinase</fullName>
        <ecNumber evidence="1">2.7.11.1</ecNumber>
    </recommendedName>
</protein>
<dbReference type="InterPro" id="IPR031636">
    <property type="entry name" value="PknG_TPR"/>
</dbReference>
<dbReference type="Gene3D" id="3.30.200.20">
    <property type="entry name" value="Phosphorylase Kinase, domain 1"/>
    <property type="match status" value="1"/>
</dbReference>
<keyword evidence="2" id="KW-0723">Serine/threonine-protein kinase</keyword>
<dbReference type="Gene3D" id="1.10.510.10">
    <property type="entry name" value="Transferase(Phosphotransferase) domain 1"/>
    <property type="match status" value="1"/>
</dbReference>
<dbReference type="PROSITE" id="PS00107">
    <property type="entry name" value="PROTEIN_KINASE_ATP"/>
    <property type="match status" value="1"/>
</dbReference>
<keyword evidence="4 9" id="KW-0547">Nucleotide-binding</keyword>
<dbReference type="InterPro" id="IPR017441">
    <property type="entry name" value="Protein_kinase_ATP_BS"/>
</dbReference>
<evidence type="ECO:0000256" key="8">
    <source>
        <dbReference type="ARBA" id="ARBA00048679"/>
    </source>
</evidence>
<evidence type="ECO:0000256" key="3">
    <source>
        <dbReference type="ARBA" id="ARBA00022679"/>
    </source>
</evidence>